<dbReference type="STRING" id="1440053.GCA_000718095_04576"/>
<dbReference type="Pfam" id="PF02423">
    <property type="entry name" value="OCD_Mu_crystall"/>
    <property type="match status" value="1"/>
</dbReference>
<dbReference type="PANTHER" id="PTHR13812:SF19">
    <property type="entry name" value="KETIMINE REDUCTASE MU-CRYSTALLIN"/>
    <property type="match status" value="1"/>
</dbReference>
<dbReference type="Proteomes" id="UP000245992">
    <property type="component" value="Unassembled WGS sequence"/>
</dbReference>
<dbReference type="InterPro" id="IPR003462">
    <property type="entry name" value="ODC_Mu_crystall"/>
</dbReference>
<dbReference type="OrthoDB" id="9809203at2"/>
<protein>
    <submittedName>
        <fullName evidence="2">Ornithine cyclodeaminase</fullName>
    </submittedName>
</protein>
<dbReference type="PIRSF" id="PIRSF001439">
    <property type="entry name" value="CryM"/>
    <property type="match status" value="1"/>
</dbReference>
<dbReference type="SUPFAM" id="SSF51735">
    <property type="entry name" value="NAD(P)-binding Rossmann-fold domains"/>
    <property type="match status" value="1"/>
</dbReference>
<dbReference type="PANTHER" id="PTHR13812">
    <property type="entry name" value="KETIMINE REDUCTASE MU-CRYSTALLIN"/>
    <property type="match status" value="1"/>
</dbReference>
<evidence type="ECO:0000256" key="1">
    <source>
        <dbReference type="SAM" id="MobiDB-lite"/>
    </source>
</evidence>
<accession>A0A2T7SSP6</accession>
<dbReference type="GO" id="GO:0005737">
    <property type="term" value="C:cytoplasm"/>
    <property type="evidence" value="ECO:0007669"/>
    <property type="project" value="TreeGrafter"/>
</dbReference>
<dbReference type="AlphaFoldDB" id="A0A2T7SSP6"/>
<reference evidence="2 3" key="1">
    <citation type="submission" date="2013-12" db="EMBL/GenBank/DDBJ databases">
        <title>Annotated genome of Streptomyces scopuliridis.</title>
        <authorList>
            <person name="Olson J.B."/>
        </authorList>
    </citation>
    <scope>NUCLEOTIDE SEQUENCE [LARGE SCALE GENOMIC DNA]</scope>
    <source>
        <strain evidence="2 3">RB72</strain>
    </source>
</reference>
<dbReference type="InterPro" id="IPR023401">
    <property type="entry name" value="ODC_N"/>
</dbReference>
<evidence type="ECO:0000313" key="2">
    <source>
        <dbReference type="EMBL" id="PVE05906.1"/>
    </source>
</evidence>
<evidence type="ECO:0000313" key="3">
    <source>
        <dbReference type="Proteomes" id="UP000245992"/>
    </source>
</evidence>
<feature type="region of interest" description="Disordered" evidence="1">
    <location>
        <begin position="1"/>
        <end position="34"/>
    </location>
</feature>
<proteinExistence type="predicted"/>
<gene>
    <name evidence="2" type="ORF">Y717_34170</name>
</gene>
<dbReference type="RefSeq" id="WP_078490861.1">
    <property type="nucleotide sequence ID" value="NZ_AZSP01000318.1"/>
</dbReference>
<keyword evidence="3" id="KW-1185">Reference proteome</keyword>
<dbReference type="InterPro" id="IPR036291">
    <property type="entry name" value="NAD(P)-bd_dom_sf"/>
</dbReference>
<dbReference type="EMBL" id="AZSP01000318">
    <property type="protein sequence ID" value="PVE05906.1"/>
    <property type="molecule type" value="Genomic_DNA"/>
</dbReference>
<sequence>MSDTPTAPADAPVSVDAPISADTPASGGTAVSGDDTSLRILSTTDLAGIDISPADVVATVEDAYRTLHSGLSDNPRKLTVKPPDGHSVSYAMLGRDGSRDVVAIKTSYKHGLDKGRDAQHYYTSLTLYDDVTGLPVAMMDCSRIGSLRTPAVSALLARECAAPGARNALVIGTGTQGRLALPFLLTTLPELDRLMLYGTHPDGIAAVREQLRAHFPDRDVEIVTDLSAAASDADVIVATAGAHTPAAVEADWLKPGALSVLVGHGLAPSTLHRADRIIATSEAQMNVTGTDMADAHGELPPVDAEFPPVIAGDAVGRRSATERIFAYNSGLVVTDIALGHRFAQLALERGLGTEVPLWR</sequence>
<comment type="caution">
    <text evidence="2">The sequence shown here is derived from an EMBL/GenBank/DDBJ whole genome shotgun (WGS) entry which is preliminary data.</text>
</comment>
<dbReference type="Gene3D" id="3.30.1780.10">
    <property type="entry name" value="ornithine cyclodeaminase, domain 1"/>
    <property type="match status" value="1"/>
</dbReference>
<organism evidence="2 3">
    <name type="scientific">Streptomyces scopuliridis RB72</name>
    <dbReference type="NCBI Taxonomy" id="1440053"/>
    <lineage>
        <taxon>Bacteria</taxon>
        <taxon>Bacillati</taxon>
        <taxon>Actinomycetota</taxon>
        <taxon>Actinomycetes</taxon>
        <taxon>Kitasatosporales</taxon>
        <taxon>Streptomycetaceae</taxon>
        <taxon>Streptomyces</taxon>
    </lineage>
</organism>
<feature type="compositionally biased region" description="Low complexity" evidence="1">
    <location>
        <begin position="1"/>
        <end position="18"/>
    </location>
</feature>
<dbReference type="Gene3D" id="3.40.50.720">
    <property type="entry name" value="NAD(P)-binding Rossmann-like Domain"/>
    <property type="match status" value="1"/>
</dbReference>
<name>A0A2T7SSP6_9ACTN</name>